<dbReference type="SUPFAM" id="SSF143081">
    <property type="entry name" value="BB1717-like"/>
    <property type="match status" value="1"/>
</dbReference>
<evidence type="ECO:0000313" key="3">
    <source>
        <dbReference type="Proteomes" id="UP000037943"/>
    </source>
</evidence>
<gene>
    <name evidence="1" type="ORF">AC499_2505</name>
    <name evidence="2" type="ORF">ALP33_04233</name>
</gene>
<evidence type="ECO:0000313" key="4">
    <source>
        <dbReference type="Proteomes" id="UP000271817"/>
    </source>
</evidence>
<sequence length="51" mass="5768">MIAGPGHFDCRSLQVVILPKGSYADWLTARPEQSAAFMNQYPADRLIVDMW</sequence>
<dbReference type="AlphaFoldDB" id="A0AB37R2Q2"/>
<dbReference type="Proteomes" id="UP000037943">
    <property type="component" value="Unassembled WGS sequence"/>
</dbReference>
<comment type="caution">
    <text evidence="2">The sequence shown here is derived from an EMBL/GenBank/DDBJ whole genome shotgun (WGS) entry which is preliminary data.</text>
</comment>
<name>A0AB37R2Q2_PSEAV</name>
<organism evidence="2 4">
    <name type="scientific">Pseudomonas amygdali pv. lachrymans</name>
    <name type="common">Pseudomonas syringae pv. lachrymans</name>
    <dbReference type="NCBI Taxonomy" id="53707"/>
    <lineage>
        <taxon>Bacteria</taxon>
        <taxon>Pseudomonadati</taxon>
        <taxon>Pseudomonadota</taxon>
        <taxon>Gammaproteobacteria</taxon>
        <taxon>Pseudomonadales</taxon>
        <taxon>Pseudomonadaceae</taxon>
        <taxon>Pseudomonas</taxon>
        <taxon>Pseudomonas amygdali</taxon>
    </lineage>
</organism>
<dbReference type="EMBL" id="RBTW01000235">
    <property type="protein sequence ID" value="RMU17073.1"/>
    <property type="molecule type" value="Genomic_DNA"/>
</dbReference>
<reference evidence="2 4" key="3">
    <citation type="submission" date="2018-08" db="EMBL/GenBank/DDBJ databases">
        <title>Recombination of ecologically and evolutionarily significant loci maintains genetic cohesion in the Pseudomonas syringae species complex.</title>
        <authorList>
            <person name="Dillon M."/>
            <person name="Thakur S."/>
            <person name="Almeida R.N.D."/>
            <person name="Weir B.S."/>
            <person name="Guttman D.S."/>
        </authorList>
    </citation>
    <scope>NUCLEOTIDE SEQUENCE [LARGE SCALE GENOMIC DNA]</scope>
    <source>
        <strain evidence="2 4">ICMP 3402</strain>
    </source>
</reference>
<accession>A0AB37R2Q2</accession>
<dbReference type="InterPro" id="IPR036590">
    <property type="entry name" value="SRAP-like"/>
</dbReference>
<protein>
    <submittedName>
        <fullName evidence="2">Uncharacterized protein</fullName>
    </submittedName>
</protein>
<dbReference type="Proteomes" id="UP000271817">
    <property type="component" value="Unassembled WGS sequence"/>
</dbReference>
<evidence type="ECO:0000313" key="1">
    <source>
        <dbReference type="EMBL" id="KPC21983.1"/>
    </source>
</evidence>
<proteinExistence type="predicted"/>
<keyword evidence="3" id="KW-1185">Reference proteome</keyword>
<reference evidence="1 3" key="2">
    <citation type="submission" date="2015-10" db="EMBL/GenBank/DDBJ databases">
        <title>Comparative genomics and high-throughput reverse genetic screens identify a new phytobacterial MAMP and an Arabidopsis receptor required for immune elicitation.</title>
        <authorList>
            <person name="Mott G.A."/>
            <person name="Thakur S."/>
            <person name="Wang P.W."/>
            <person name="Desveaux D."/>
            <person name="Guttman D.S."/>
        </authorList>
    </citation>
    <scope>NUCLEOTIDE SEQUENCE [LARGE SCALE GENOMIC DNA]</scope>
    <source>
        <strain evidence="1 3">107</strain>
    </source>
</reference>
<dbReference type="EMBL" id="LGLK01000011">
    <property type="protein sequence ID" value="KPC21983.1"/>
    <property type="molecule type" value="Genomic_DNA"/>
</dbReference>
<evidence type="ECO:0000313" key="2">
    <source>
        <dbReference type="EMBL" id="RMU17073.1"/>
    </source>
</evidence>
<reference evidence="1 3" key="1">
    <citation type="submission" date="2015-07" db="EMBL/GenBank/DDBJ databases">
        <authorList>
            <person name="O'Brien H.E."/>
            <person name="Thakur S."/>
            <person name="Gong Y."/>
            <person name="Wang P.W."/>
            <person name="Guttman D.S."/>
        </authorList>
    </citation>
    <scope>NUCLEOTIDE SEQUENCE [LARGE SCALE GENOMIC DNA]</scope>
    <source>
        <strain evidence="1 3">107</strain>
    </source>
</reference>